<sequence length="137" mass="14431">MPLSDHEQQLLDQLEKQLRTEDPRFAHTIAQAPASQGPGLSAKRFVAGILALVVGIGIAVASIFFLDLPFSAIGGVVGFAVMVFGGYWAVSGTPSARAAAAESGAEEARGGTKAAKRPTPGLMDRLEDRWDKRRGQG</sequence>
<feature type="transmembrane region" description="Helical" evidence="2">
    <location>
        <begin position="72"/>
        <end position="90"/>
    </location>
</feature>
<comment type="caution">
    <text evidence="3">The sequence shown here is derived from an EMBL/GenBank/DDBJ whole genome shotgun (WGS) entry which is preliminary data.</text>
</comment>
<dbReference type="EMBL" id="WWEQ01000098">
    <property type="protein sequence ID" value="MYM20921.1"/>
    <property type="molecule type" value="Genomic_DNA"/>
</dbReference>
<dbReference type="InterPro" id="IPR021401">
    <property type="entry name" value="DUF3040"/>
</dbReference>
<organism evidence="3 4">
    <name type="scientific">Brevibacterium rongguiense</name>
    <dbReference type="NCBI Taxonomy" id="2695267"/>
    <lineage>
        <taxon>Bacteria</taxon>
        <taxon>Bacillati</taxon>
        <taxon>Actinomycetota</taxon>
        <taxon>Actinomycetes</taxon>
        <taxon>Micrococcales</taxon>
        <taxon>Brevibacteriaceae</taxon>
        <taxon>Brevibacterium</taxon>
    </lineage>
</organism>
<keyword evidence="4" id="KW-1185">Reference proteome</keyword>
<feature type="transmembrane region" description="Helical" evidence="2">
    <location>
        <begin position="45"/>
        <end position="66"/>
    </location>
</feature>
<proteinExistence type="predicted"/>
<evidence type="ECO:0000256" key="2">
    <source>
        <dbReference type="SAM" id="Phobius"/>
    </source>
</evidence>
<evidence type="ECO:0000256" key="1">
    <source>
        <dbReference type="SAM" id="MobiDB-lite"/>
    </source>
</evidence>
<reference evidence="3 4" key="1">
    <citation type="submission" date="2020-01" db="EMBL/GenBank/DDBJ databases">
        <authorList>
            <person name="Deng T."/>
        </authorList>
    </citation>
    <scope>NUCLEOTIDE SEQUENCE [LARGE SCALE GENOMIC DNA]</scope>
    <source>
        <strain evidence="3 4">5221</strain>
    </source>
</reference>
<feature type="compositionally biased region" description="Basic and acidic residues" evidence="1">
    <location>
        <begin position="124"/>
        <end position="137"/>
    </location>
</feature>
<name>A0A6N9HB16_9MICO</name>
<evidence type="ECO:0000313" key="4">
    <source>
        <dbReference type="Proteomes" id="UP000469215"/>
    </source>
</evidence>
<gene>
    <name evidence="3" type="ORF">GSY69_13360</name>
</gene>
<evidence type="ECO:0000313" key="3">
    <source>
        <dbReference type="EMBL" id="MYM20921.1"/>
    </source>
</evidence>
<dbReference type="RefSeq" id="WP_160954327.1">
    <property type="nucleotide sequence ID" value="NZ_WWEQ01000098.1"/>
</dbReference>
<dbReference type="Pfam" id="PF11239">
    <property type="entry name" value="DUF3040"/>
    <property type="match status" value="1"/>
</dbReference>
<feature type="region of interest" description="Disordered" evidence="1">
    <location>
        <begin position="99"/>
        <end position="137"/>
    </location>
</feature>
<keyword evidence="2" id="KW-0812">Transmembrane</keyword>
<protein>
    <submittedName>
        <fullName evidence="3">DUF3040 domain-containing protein</fullName>
    </submittedName>
</protein>
<keyword evidence="2" id="KW-0472">Membrane</keyword>
<dbReference type="Proteomes" id="UP000469215">
    <property type="component" value="Unassembled WGS sequence"/>
</dbReference>
<dbReference type="AlphaFoldDB" id="A0A6N9HB16"/>
<keyword evidence="2" id="KW-1133">Transmembrane helix</keyword>
<accession>A0A6N9HB16</accession>